<feature type="domain" description="PPM-type phosphatase" evidence="1">
    <location>
        <begin position="23"/>
        <end position="253"/>
    </location>
</feature>
<comment type="caution">
    <text evidence="2">The sequence shown here is derived from an EMBL/GenBank/DDBJ whole genome shotgun (WGS) entry which is preliminary data.</text>
</comment>
<dbReference type="Pfam" id="PF13672">
    <property type="entry name" value="PP2C_2"/>
    <property type="match status" value="1"/>
</dbReference>
<protein>
    <recommendedName>
        <fullName evidence="1">PPM-type phosphatase domain-containing protein</fullName>
    </recommendedName>
</protein>
<dbReference type="SMART" id="SM00332">
    <property type="entry name" value="PP2Cc"/>
    <property type="match status" value="1"/>
</dbReference>
<keyword evidence="3" id="KW-1185">Reference proteome</keyword>
<evidence type="ECO:0000259" key="1">
    <source>
        <dbReference type="PROSITE" id="PS51746"/>
    </source>
</evidence>
<reference evidence="2" key="1">
    <citation type="submission" date="2021-01" db="EMBL/GenBank/DDBJ databases">
        <title>Whole genome shotgun sequence of Spirilliplanes yamanashiensis NBRC 15828.</title>
        <authorList>
            <person name="Komaki H."/>
            <person name="Tamura T."/>
        </authorList>
    </citation>
    <scope>NUCLEOTIDE SEQUENCE</scope>
    <source>
        <strain evidence="2">NBRC 15828</strain>
    </source>
</reference>
<proteinExistence type="predicted"/>
<dbReference type="InterPro" id="IPR015655">
    <property type="entry name" value="PP2C"/>
</dbReference>
<name>A0A8J4DLM3_9ACTN</name>
<dbReference type="PROSITE" id="PS51746">
    <property type="entry name" value="PPM_2"/>
    <property type="match status" value="1"/>
</dbReference>
<dbReference type="EMBL" id="BOOY01000032">
    <property type="protein sequence ID" value="GIJ05235.1"/>
    <property type="molecule type" value="Genomic_DNA"/>
</dbReference>
<sequence length="256" mass="27143">MSDRVQTPCAEPGKLHAMTLHLRWAARTDRGLVRSGNQDCLYAGPRLLAVADGMGGMAAGDVASRIVIESLAPLDVQVDDDHQMEALHKALETANGRIAELVAGDAALQGMGTTLTVVHFNGTQAALAHVGDSRAYLLRDGTLNQLTKDDTYVQMLVDQGVIQPEEANSHPRRAVVTQALQGEPVTPAYLVVPPRPGDRWLLCSDGLTTVVSADSIADTMREHADTEACAARLLDLALRGGGPDNITVILADVIDG</sequence>
<dbReference type="InterPro" id="IPR001932">
    <property type="entry name" value="PPM-type_phosphatase-like_dom"/>
</dbReference>
<dbReference type="Gene3D" id="3.60.40.10">
    <property type="entry name" value="PPM-type phosphatase domain"/>
    <property type="match status" value="1"/>
</dbReference>
<dbReference type="InterPro" id="IPR036457">
    <property type="entry name" value="PPM-type-like_dom_sf"/>
</dbReference>
<evidence type="ECO:0000313" key="3">
    <source>
        <dbReference type="Proteomes" id="UP000652013"/>
    </source>
</evidence>
<dbReference type="PANTHER" id="PTHR47992">
    <property type="entry name" value="PROTEIN PHOSPHATASE"/>
    <property type="match status" value="1"/>
</dbReference>
<evidence type="ECO:0000313" key="2">
    <source>
        <dbReference type="EMBL" id="GIJ05235.1"/>
    </source>
</evidence>
<gene>
    <name evidence="2" type="ORF">Sya03_45870</name>
</gene>
<organism evidence="2 3">
    <name type="scientific">Spirilliplanes yamanashiensis</name>
    <dbReference type="NCBI Taxonomy" id="42233"/>
    <lineage>
        <taxon>Bacteria</taxon>
        <taxon>Bacillati</taxon>
        <taxon>Actinomycetota</taxon>
        <taxon>Actinomycetes</taxon>
        <taxon>Micromonosporales</taxon>
        <taxon>Micromonosporaceae</taxon>
        <taxon>Spirilliplanes</taxon>
    </lineage>
</organism>
<dbReference type="GO" id="GO:0004722">
    <property type="term" value="F:protein serine/threonine phosphatase activity"/>
    <property type="evidence" value="ECO:0007669"/>
    <property type="project" value="InterPro"/>
</dbReference>
<dbReference type="SUPFAM" id="SSF81606">
    <property type="entry name" value="PP2C-like"/>
    <property type="match status" value="1"/>
</dbReference>
<dbReference type="Proteomes" id="UP000652013">
    <property type="component" value="Unassembled WGS sequence"/>
</dbReference>
<dbReference type="SMART" id="SM00331">
    <property type="entry name" value="PP2C_SIG"/>
    <property type="match status" value="1"/>
</dbReference>
<accession>A0A8J4DLM3</accession>
<dbReference type="CDD" id="cd00143">
    <property type="entry name" value="PP2Cc"/>
    <property type="match status" value="1"/>
</dbReference>
<dbReference type="AlphaFoldDB" id="A0A8J4DLM3"/>